<comment type="caution">
    <text evidence="3">The sequence shown here is derived from an EMBL/GenBank/DDBJ whole genome shotgun (WGS) entry which is preliminary data.</text>
</comment>
<name>A0A8J3F7N5_9ACTN</name>
<sequence length="288" mass="31586">MDITSLWHELEAVLTPLLADFRSKASLRVERKADTTLLSEADEAVQEKIVECVRAVDREGTILGEEGIHGAASLRGAGPSGRIWVIDPIDGTAQFVVRDGREFCSVVCLVEDRRPVAAFVLAPEVGPSRTSVCVRVTEPGEAIEINGKKVAGLASPGGRGLLSVTRSSGTQARVYEQPLVAKGYRLKTRTTSQTLDMVRTCVDLAPFTDPELEPFGLFYREQQKVWDGVAGMCLAHAAGGVRRRRRRARTQRGRHRPHCPRSGVRQHARRLRALRSADCRGGCAIRAR</sequence>
<dbReference type="PRINTS" id="PR00377">
    <property type="entry name" value="IMPHPHTASES"/>
</dbReference>
<gene>
    <name evidence="3" type="ORF">GCM10010123_20010</name>
</gene>
<dbReference type="SUPFAM" id="SSF56655">
    <property type="entry name" value="Carbohydrate phosphatase"/>
    <property type="match status" value="1"/>
</dbReference>
<dbReference type="RefSeq" id="WP_189169774.1">
    <property type="nucleotide sequence ID" value="NZ_BMQB01000003.1"/>
</dbReference>
<feature type="binding site" evidence="1">
    <location>
        <position position="89"/>
    </location>
    <ligand>
        <name>Mg(2+)</name>
        <dbReference type="ChEBI" id="CHEBI:18420"/>
        <label>1</label>
        <note>catalytic</note>
    </ligand>
</feature>
<keyword evidence="1" id="KW-0460">Magnesium</keyword>
<dbReference type="EMBL" id="BMQB01000003">
    <property type="protein sequence ID" value="GGJ90219.1"/>
    <property type="molecule type" value="Genomic_DNA"/>
</dbReference>
<evidence type="ECO:0000313" key="3">
    <source>
        <dbReference type="EMBL" id="GGJ90219.1"/>
    </source>
</evidence>
<dbReference type="PANTHER" id="PTHR20854:SF4">
    <property type="entry name" value="INOSITOL-1-MONOPHOSPHATASE-RELATED"/>
    <property type="match status" value="1"/>
</dbReference>
<organism evidence="3 4">
    <name type="scientific">Pilimelia anulata</name>
    <dbReference type="NCBI Taxonomy" id="53371"/>
    <lineage>
        <taxon>Bacteria</taxon>
        <taxon>Bacillati</taxon>
        <taxon>Actinomycetota</taxon>
        <taxon>Actinomycetes</taxon>
        <taxon>Micromonosporales</taxon>
        <taxon>Micromonosporaceae</taxon>
        <taxon>Pilimelia</taxon>
    </lineage>
</organism>
<dbReference type="Pfam" id="PF00459">
    <property type="entry name" value="Inositol_P"/>
    <property type="match status" value="1"/>
</dbReference>
<evidence type="ECO:0000256" key="2">
    <source>
        <dbReference type="SAM" id="MobiDB-lite"/>
    </source>
</evidence>
<dbReference type="Proteomes" id="UP000649739">
    <property type="component" value="Unassembled WGS sequence"/>
</dbReference>
<dbReference type="GO" id="GO:0007165">
    <property type="term" value="P:signal transduction"/>
    <property type="evidence" value="ECO:0007669"/>
    <property type="project" value="TreeGrafter"/>
</dbReference>
<keyword evidence="4" id="KW-1185">Reference proteome</keyword>
<dbReference type="Gene3D" id="3.30.540.10">
    <property type="entry name" value="Fructose-1,6-Bisphosphatase, subunit A, domain 1"/>
    <property type="match status" value="1"/>
</dbReference>
<dbReference type="GO" id="GO:0046872">
    <property type="term" value="F:metal ion binding"/>
    <property type="evidence" value="ECO:0007669"/>
    <property type="project" value="UniProtKB-KW"/>
</dbReference>
<keyword evidence="1" id="KW-0479">Metal-binding</keyword>
<comment type="cofactor">
    <cofactor evidence="1">
        <name>Mg(2+)</name>
        <dbReference type="ChEBI" id="CHEBI:18420"/>
    </cofactor>
</comment>
<dbReference type="GO" id="GO:0006020">
    <property type="term" value="P:inositol metabolic process"/>
    <property type="evidence" value="ECO:0007669"/>
    <property type="project" value="TreeGrafter"/>
</dbReference>
<evidence type="ECO:0000256" key="1">
    <source>
        <dbReference type="PIRSR" id="PIRSR600760-2"/>
    </source>
</evidence>
<evidence type="ECO:0000313" key="4">
    <source>
        <dbReference type="Proteomes" id="UP000649739"/>
    </source>
</evidence>
<feature type="region of interest" description="Disordered" evidence="2">
    <location>
        <begin position="242"/>
        <end position="264"/>
    </location>
</feature>
<feature type="binding site" evidence="1">
    <location>
        <position position="90"/>
    </location>
    <ligand>
        <name>Mg(2+)</name>
        <dbReference type="ChEBI" id="CHEBI:18420"/>
        <label>2</label>
    </ligand>
</feature>
<protein>
    <submittedName>
        <fullName evidence="3">Uncharacterized protein</fullName>
    </submittedName>
</protein>
<feature type="binding site" evidence="1">
    <location>
        <position position="227"/>
    </location>
    <ligand>
        <name>Mg(2+)</name>
        <dbReference type="ChEBI" id="CHEBI:18420"/>
        <label>1</label>
        <note>catalytic</note>
    </ligand>
</feature>
<feature type="binding site" evidence="1">
    <location>
        <position position="87"/>
    </location>
    <ligand>
        <name>Mg(2+)</name>
        <dbReference type="ChEBI" id="CHEBI:18420"/>
        <label>1</label>
        <note>catalytic</note>
    </ligand>
</feature>
<dbReference type="GO" id="GO:0008934">
    <property type="term" value="F:inositol monophosphate 1-phosphatase activity"/>
    <property type="evidence" value="ECO:0007669"/>
    <property type="project" value="TreeGrafter"/>
</dbReference>
<reference evidence="3" key="2">
    <citation type="submission" date="2020-09" db="EMBL/GenBank/DDBJ databases">
        <authorList>
            <person name="Sun Q."/>
            <person name="Ohkuma M."/>
        </authorList>
    </citation>
    <scope>NUCLEOTIDE SEQUENCE</scope>
    <source>
        <strain evidence="3">JCM 3090</strain>
    </source>
</reference>
<dbReference type="PANTHER" id="PTHR20854">
    <property type="entry name" value="INOSITOL MONOPHOSPHATASE"/>
    <property type="match status" value="1"/>
</dbReference>
<feature type="binding site" evidence="1">
    <location>
        <position position="65"/>
    </location>
    <ligand>
        <name>Mg(2+)</name>
        <dbReference type="ChEBI" id="CHEBI:18420"/>
        <label>1</label>
        <note>catalytic</note>
    </ligand>
</feature>
<reference evidence="3" key="1">
    <citation type="journal article" date="2014" name="Int. J. Syst. Evol. Microbiol.">
        <title>Complete genome sequence of Corynebacterium casei LMG S-19264T (=DSM 44701T), isolated from a smear-ripened cheese.</title>
        <authorList>
            <consortium name="US DOE Joint Genome Institute (JGI-PGF)"/>
            <person name="Walter F."/>
            <person name="Albersmeier A."/>
            <person name="Kalinowski J."/>
            <person name="Ruckert C."/>
        </authorList>
    </citation>
    <scope>NUCLEOTIDE SEQUENCE</scope>
    <source>
        <strain evidence="3">JCM 3090</strain>
    </source>
</reference>
<accession>A0A8J3F7N5</accession>
<proteinExistence type="predicted"/>
<dbReference type="AlphaFoldDB" id="A0A8J3F7N5"/>
<dbReference type="InterPro" id="IPR000760">
    <property type="entry name" value="Inositol_monophosphatase-like"/>
</dbReference>